<reference evidence="1 2" key="1">
    <citation type="journal article" date="2019" name="Syst. Appl. Microbiol.">
        <title>Microvirga tunisiensis sp. nov., a root nodule symbiotic bacterium isolated from Lupinus micranthus and L. luteus grown in Northern Tunisia.</title>
        <authorList>
            <person name="Msaddak A."/>
            <person name="Rejili M."/>
            <person name="Duran D."/>
            <person name="Mars M."/>
            <person name="Palacios J.M."/>
            <person name="Ruiz-Argueso T."/>
            <person name="Rey L."/>
            <person name="Imperial J."/>
        </authorList>
    </citation>
    <scope>NUCLEOTIDE SEQUENCE [LARGE SCALE GENOMIC DNA]</scope>
    <source>
        <strain evidence="1 2">Lmie10</strain>
    </source>
</reference>
<dbReference type="AlphaFoldDB" id="A0A5N7MBW6"/>
<dbReference type="Gene3D" id="3.40.50.1820">
    <property type="entry name" value="alpha/beta hydrolase"/>
    <property type="match status" value="1"/>
</dbReference>
<name>A0A5N7MBW6_9HYPH</name>
<dbReference type="PANTHER" id="PTHR47751:SF1">
    <property type="entry name" value="SUPERFAMILY HYDROLASE, PUTATIVE (AFU_ORTHOLOGUE AFUA_2G16580)-RELATED"/>
    <property type="match status" value="1"/>
</dbReference>
<dbReference type="RefSeq" id="WP_152708644.1">
    <property type="nucleotide sequence ID" value="NZ_VOSJ01000001.1"/>
</dbReference>
<dbReference type="Proteomes" id="UP000403266">
    <property type="component" value="Unassembled WGS sequence"/>
</dbReference>
<organism evidence="1 2">
    <name type="scientific">Microvirga tunisiensis</name>
    <dbReference type="NCBI Taxonomy" id="2108360"/>
    <lineage>
        <taxon>Bacteria</taxon>
        <taxon>Pseudomonadati</taxon>
        <taxon>Pseudomonadota</taxon>
        <taxon>Alphaproteobacteria</taxon>
        <taxon>Hyphomicrobiales</taxon>
        <taxon>Methylobacteriaceae</taxon>
        <taxon>Microvirga</taxon>
    </lineage>
</organism>
<accession>A0A5N7MBW6</accession>
<dbReference type="Gene3D" id="1.10.10.800">
    <property type="match status" value="1"/>
</dbReference>
<dbReference type="PANTHER" id="PTHR47751">
    <property type="entry name" value="SUPERFAMILY HYDROLASE, PUTATIVE (AFU_ORTHOLOGUE AFUA_2G16580)-RELATED"/>
    <property type="match status" value="1"/>
</dbReference>
<dbReference type="EMBL" id="VOSK01000001">
    <property type="protein sequence ID" value="MPR23739.1"/>
    <property type="molecule type" value="Genomic_DNA"/>
</dbReference>
<proteinExistence type="predicted"/>
<protein>
    <submittedName>
        <fullName evidence="1">Acetylxylan esterase</fullName>
    </submittedName>
</protein>
<dbReference type="InterPro" id="IPR051411">
    <property type="entry name" value="Polyketide_trans_af380"/>
</dbReference>
<evidence type="ECO:0000313" key="1">
    <source>
        <dbReference type="EMBL" id="MPR23739.1"/>
    </source>
</evidence>
<comment type="caution">
    <text evidence="1">The sequence shown here is derived from an EMBL/GenBank/DDBJ whole genome shotgun (WGS) entry which is preliminary data.</text>
</comment>
<sequence length="86" mass="9381">MNWSHQSAGAVADLGLLDVVDRNRIDVPGVCGNGGLNLSATAADNRIKAVASSMMYDMARLWVTGFQDGYTPEQRSKALKNTRLRR</sequence>
<dbReference type="InterPro" id="IPR029058">
    <property type="entry name" value="AB_hydrolase_fold"/>
</dbReference>
<evidence type="ECO:0000313" key="2">
    <source>
        <dbReference type="Proteomes" id="UP000403266"/>
    </source>
</evidence>
<keyword evidence="2" id="KW-1185">Reference proteome</keyword>
<gene>
    <name evidence="1" type="ORF">FS320_00510</name>
</gene>